<dbReference type="RefSeq" id="XP_016211732.1">
    <property type="nucleotide sequence ID" value="XM_016360393.1"/>
</dbReference>
<dbReference type="Pfam" id="PF02714">
    <property type="entry name" value="RSN1_7TM"/>
    <property type="match status" value="1"/>
</dbReference>
<evidence type="ECO:0000256" key="2">
    <source>
        <dbReference type="ARBA" id="ARBA00007779"/>
    </source>
</evidence>
<evidence type="ECO:0000256" key="6">
    <source>
        <dbReference type="ARBA" id="ARBA00023136"/>
    </source>
</evidence>
<dbReference type="InterPro" id="IPR045122">
    <property type="entry name" value="Csc1-like"/>
</dbReference>
<evidence type="ECO:0000259" key="11">
    <source>
        <dbReference type="Pfam" id="PF14703"/>
    </source>
</evidence>
<dbReference type="InterPro" id="IPR003864">
    <property type="entry name" value="CSC1/OSCA1-like_7TM"/>
</dbReference>
<evidence type="ECO:0000256" key="1">
    <source>
        <dbReference type="ARBA" id="ARBA00004141"/>
    </source>
</evidence>
<dbReference type="FunCoup" id="A0A0D2A520">
    <property type="interactions" value="149"/>
</dbReference>
<evidence type="ECO:0000259" key="9">
    <source>
        <dbReference type="Pfam" id="PF12621"/>
    </source>
</evidence>
<dbReference type="InParanoid" id="A0A0D2A520"/>
<dbReference type="EMBL" id="KN847552">
    <property type="protein sequence ID" value="KIW01863.1"/>
    <property type="molecule type" value="Genomic_DNA"/>
</dbReference>
<feature type="transmembrane region" description="Helical" evidence="7">
    <location>
        <begin position="171"/>
        <end position="193"/>
    </location>
</feature>
<feature type="transmembrane region" description="Helical" evidence="7">
    <location>
        <begin position="635"/>
        <end position="664"/>
    </location>
</feature>
<organism evidence="12 13">
    <name type="scientific">Verruconis gallopava</name>
    <dbReference type="NCBI Taxonomy" id="253628"/>
    <lineage>
        <taxon>Eukaryota</taxon>
        <taxon>Fungi</taxon>
        <taxon>Dikarya</taxon>
        <taxon>Ascomycota</taxon>
        <taxon>Pezizomycotina</taxon>
        <taxon>Dothideomycetes</taxon>
        <taxon>Pleosporomycetidae</taxon>
        <taxon>Venturiales</taxon>
        <taxon>Sympoventuriaceae</taxon>
        <taxon>Verruconis</taxon>
    </lineage>
</organism>
<dbReference type="AlphaFoldDB" id="A0A0D2A520"/>
<feature type="domain" description="10TM putative phosphate transporter extracellular tail" evidence="9">
    <location>
        <begin position="807"/>
        <end position="893"/>
    </location>
</feature>
<evidence type="ECO:0000256" key="3">
    <source>
        <dbReference type="ARBA" id="ARBA00022448"/>
    </source>
</evidence>
<dbReference type="GeneID" id="27314685"/>
<feature type="transmembrane region" description="Helical" evidence="7">
    <location>
        <begin position="47"/>
        <end position="68"/>
    </location>
</feature>
<feature type="transmembrane region" description="Helical" evidence="7">
    <location>
        <begin position="718"/>
        <end position="739"/>
    </location>
</feature>
<feature type="transmembrane region" description="Helical" evidence="7">
    <location>
        <begin position="686"/>
        <end position="706"/>
    </location>
</feature>
<feature type="transmembrane region" description="Helical" evidence="7">
    <location>
        <begin position="573"/>
        <end position="603"/>
    </location>
</feature>
<feature type="domain" description="CSC1/OSCA1-like cytosolic" evidence="11">
    <location>
        <begin position="218"/>
        <end position="419"/>
    </location>
</feature>
<gene>
    <name evidence="12" type="ORF">PV09_06712</name>
</gene>
<keyword evidence="4 7" id="KW-0812">Transmembrane</keyword>
<keyword evidence="3" id="KW-0813">Transport</keyword>
<dbReference type="PANTHER" id="PTHR13018:SF26">
    <property type="entry name" value="DOMAIN PROTEIN, PUTATIVE (AFU_ORTHOLOGUE AFUA_5G10920)-RELATED"/>
    <property type="match status" value="1"/>
</dbReference>
<dbReference type="PANTHER" id="PTHR13018">
    <property type="entry name" value="PROBABLE MEMBRANE PROTEIN DUF221-RELATED"/>
    <property type="match status" value="1"/>
</dbReference>
<dbReference type="GO" id="GO:0005227">
    <property type="term" value="F:calcium-activated cation channel activity"/>
    <property type="evidence" value="ECO:0007669"/>
    <property type="project" value="InterPro"/>
</dbReference>
<dbReference type="Proteomes" id="UP000053259">
    <property type="component" value="Unassembled WGS sequence"/>
</dbReference>
<evidence type="ECO:0000256" key="5">
    <source>
        <dbReference type="ARBA" id="ARBA00022989"/>
    </source>
</evidence>
<dbReference type="Pfam" id="PF14703">
    <property type="entry name" value="PHM7_cyt"/>
    <property type="match status" value="1"/>
</dbReference>
<comment type="subcellular location">
    <subcellularLocation>
        <location evidence="1">Membrane</location>
        <topology evidence="1">Multi-pass membrane protein</topology>
    </subcellularLocation>
</comment>
<proteinExistence type="inferred from homology"/>
<comment type="similarity">
    <text evidence="2">Belongs to the CSC1 (TC 1.A.17) family.</text>
</comment>
<keyword evidence="5 7" id="KW-1133">Transmembrane helix</keyword>
<dbReference type="Pfam" id="PF13967">
    <property type="entry name" value="RSN1_TM"/>
    <property type="match status" value="1"/>
</dbReference>
<feature type="transmembrane region" description="Helical" evidence="7">
    <location>
        <begin position="476"/>
        <end position="500"/>
    </location>
</feature>
<dbReference type="InterPro" id="IPR022257">
    <property type="entry name" value="PHM7_ext"/>
</dbReference>
<evidence type="ECO:0000256" key="4">
    <source>
        <dbReference type="ARBA" id="ARBA00022692"/>
    </source>
</evidence>
<evidence type="ECO:0000259" key="8">
    <source>
        <dbReference type="Pfam" id="PF02714"/>
    </source>
</evidence>
<feature type="transmembrane region" description="Helical" evidence="7">
    <location>
        <begin position="526"/>
        <end position="553"/>
    </location>
</feature>
<evidence type="ECO:0000313" key="12">
    <source>
        <dbReference type="EMBL" id="KIW01863.1"/>
    </source>
</evidence>
<evidence type="ECO:0008006" key="14">
    <source>
        <dbReference type="Google" id="ProtNLM"/>
    </source>
</evidence>
<dbReference type="Pfam" id="PF12621">
    <property type="entry name" value="PHM7_ext"/>
    <property type="match status" value="1"/>
</dbReference>
<feature type="domain" description="CSC1/OSCA1-like 7TM region" evidence="8">
    <location>
        <begin position="433"/>
        <end position="705"/>
    </location>
</feature>
<dbReference type="VEuPathDB" id="FungiDB:PV09_06712"/>
<dbReference type="OrthoDB" id="1076608at2759"/>
<dbReference type="InterPro" id="IPR027815">
    <property type="entry name" value="CSC1/OSCA1-like_cyt"/>
</dbReference>
<evidence type="ECO:0000313" key="13">
    <source>
        <dbReference type="Proteomes" id="UP000053259"/>
    </source>
</evidence>
<reference evidence="12 13" key="1">
    <citation type="submission" date="2015-01" db="EMBL/GenBank/DDBJ databases">
        <title>The Genome Sequence of Ochroconis gallopava CBS43764.</title>
        <authorList>
            <consortium name="The Broad Institute Genomics Platform"/>
            <person name="Cuomo C."/>
            <person name="de Hoog S."/>
            <person name="Gorbushina A."/>
            <person name="Stielow B."/>
            <person name="Teixiera M."/>
            <person name="Abouelleil A."/>
            <person name="Chapman S.B."/>
            <person name="Priest M."/>
            <person name="Young S.K."/>
            <person name="Wortman J."/>
            <person name="Nusbaum C."/>
            <person name="Birren B."/>
        </authorList>
    </citation>
    <scope>NUCLEOTIDE SEQUENCE [LARGE SCALE GENOMIC DNA]</scope>
    <source>
        <strain evidence="12 13">CBS 43764</strain>
    </source>
</reference>
<feature type="domain" description="CSC1/OSCA1-like N-terminal transmembrane" evidence="10">
    <location>
        <begin position="47"/>
        <end position="195"/>
    </location>
</feature>
<accession>A0A0D2A520</accession>
<name>A0A0D2A520_9PEZI</name>
<evidence type="ECO:0000259" key="10">
    <source>
        <dbReference type="Pfam" id="PF13967"/>
    </source>
</evidence>
<dbReference type="GO" id="GO:0005886">
    <property type="term" value="C:plasma membrane"/>
    <property type="evidence" value="ECO:0007669"/>
    <property type="project" value="TreeGrafter"/>
</dbReference>
<keyword evidence="13" id="KW-1185">Reference proteome</keyword>
<feature type="transmembrane region" description="Helical" evidence="7">
    <location>
        <begin position="132"/>
        <end position="151"/>
    </location>
</feature>
<dbReference type="HOGENOM" id="CLU_002458_2_1_1"/>
<evidence type="ECO:0000256" key="7">
    <source>
        <dbReference type="SAM" id="Phobius"/>
    </source>
</evidence>
<feature type="transmembrane region" description="Helical" evidence="7">
    <location>
        <begin position="433"/>
        <end position="456"/>
    </location>
</feature>
<dbReference type="InterPro" id="IPR032880">
    <property type="entry name" value="CSC1/OSCA1-like_N"/>
</dbReference>
<keyword evidence="6 7" id="KW-0472">Membrane</keyword>
<protein>
    <recommendedName>
        <fullName evidence="14">CSC1/OSCA1-like 7TM region domain-containing protein</fullName>
    </recommendedName>
</protein>
<sequence length="913" mass="102056">MEAVHLHLAFEEAAKYFVRRQAVSQNNDSNIGSSQSSSKNSNSASSLLSTLVPVLLVAAVWLGIFLVIRPRAAWKYAPRTRSKTLQKGDYSPELSSGLFSWISELWKIPDTFVLQHQSIDAYLFLRFMKIEVVTCLVGCLITMPVLFPVNATGGAGQHQLDILSMSNVENSWRFFAHAGCAWIFFGFVMFMIARESIFYINLRQAYLLSPLYSRKLSSRTVLFTSVPDDYLDEKRLRDMLGGAVRHIWFPTDTKELDDLVGERDKVAFKLEGAETKLIKTAWKNKSKLDKAAAKKGEAAPASAVAESGDAEATTTGSIAARWVSPKDRPTHRLKFLIGKKVDTISWSREELERQIPKIQEEQQKHRDAAEGVSKVRAVFVEFDSLREAQAAYQSLTHHRVMMMAPRYTGIHPLDVIWSNLHIKGYERFIRYSATLAVVVALIIFWSIPVAFVGAISNLNYLTNINAFKWLRFINHIPSVILGVVTGLLPVVLLSLLMSLLPPFLRWMARLGGAPTYSDAEYTLQNYYFAFQVVQVFLVATLGSAASSVVTQIINDPTIVTSLLSTSLPKASNFYLSYIVLQGLGVFASMLVGLAGLIVTPILVKILGSTPRKIFLRWNRLAGVGWGQVFPIMTNFLVIAICYSCIAPLVLIFAAIGIFFFYFAYRYNFLYVYNTGVDTRGAVYPRALQHLFVGLYIAEICLLGLFATRLNSKGAIGPFVLMILLLIFTALFHVGLNSALEPLIKFLPKSLEAEERLSLLQVEEGQTTVPRDGEAEKADVEAHNGVKNGAAVVDGPAPHKKPNMITKFLKPHIYNDYHTMRRLVPDMIPEDDEFDEGMVRDAYLPPSVWSDVPILVIPKDPLGISAQEIQQTPRVIPITDEAATLNEQGKIIVDDEKMGEIYFSDKTNMFADKY</sequence>